<dbReference type="WBParaSite" id="PSU_v2.g3763.t1">
    <property type="protein sequence ID" value="PSU_v2.g3763.t1"/>
    <property type="gene ID" value="PSU_v2.g3763"/>
</dbReference>
<dbReference type="InterPro" id="IPR036875">
    <property type="entry name" value="Znf_CCHC_sf"/>
</dbReference>
<evidence type="ECO:0000259" key="2">
    <source>
        <dbReference type="PROSITE" id="PS50158"/>
    </source>
</evidence>
<feature type="domain" description="CCHC-type" evidence="2">
    <location>
        <begin position="107"/>
        <end position="122"/>
    </location>
</feature>
<dbReference type="InterPro" id="IPR001878">
    <property type="entry name" value="Znf_CCHC"/>
</dbReference>
<proteinExistence type="predicted"/>
<dbReference type="AlphaFoldDB" id="A0A914Z0G6"/>
<organism evidence="3 4">
    <name type="scientific">Panagrolaimus superbus</name>
    <dbReference type="NCBI Taxonomy" id="310955"/>
    <lineage>
        <taxon>Eukaryota</taxon>
        <taxon>Metazoa</taxon>
        <taxon>Ecdysozoa</taxon>
        <taxon>Nematoda</taxon>
        <taxon>Chromadorea</taxon>
        <taxon>Rhabditida</taxon>
        <taxon>Tylenchina</taxon>
        <taxon>Panagrolaimomorpha</taxon>
        <taxon>Panagrolaimoidea</taxon>
        <taxon>Panagrolaimidae</taxon>
        <taxon>Panagrolaimus</taxon>
    </lineage>
</organism>
<dbReference type="GO" id="GO:0008270">
    <property type="term" value="F:zinc ion binding"/>
    <property type="evidence" value="ECO:0007669"/>
    <property type="project" value="UniProtKB-KW"/>
</dbReference>
<dbReference type="GO" id="GO:0019899">
    <property type="term" value="F:enzyme binding"/>
    <property type="evidence" value="ECO:0007669"/>
    <property type="project" value="UniProtKB-ARBA"/>
</dbReference>
<dbReference type="GO" id="GO:0003676">
    <property type="term" value="F:nucleic acid binding"/>
    <property type="evidence" value="ECO:0007669"/>
    <property type="project" value="InterPro"/>
</dbReference>
<dbReference type="Gene3D" id="4.10.60.10">
    <property type="entry name" value="Zinc finger, CCHC-type"/>
    <property type="match status" value="1"/>
</dbReference>
<dbReference type="SMART" id="SM00343">
    <property type="entry name" value="ZnF_C2HC"/>
    <property type="match status" value="1"/>
</dbReference>
<keyword evidence="1" id="KW-0479">Metal-binding</keyword>
<accession>A0A914Z0G6</accession>
<dbReference type="SUPFAM" id="SSF57756">
    <property type="entry name" value="Retrovirus zinc finger-like domains"/>
    <property type="match status" value="1"/>
</dbReference>
<dbReference type="PROSITE" id="PS50158">
    <property type="entry name" value="ZF_CCHC"/>
    <property type="match status" value="1"/>
</dbReference>
<evidence type="ECO:0000256" key="1">
    <source>
        <dbReference type="PROSITE-ProRule" id="PRU00047"/>
    </source>
</evidence>
<reference evidence="4" key="1">
    <citation type="submission" date="2022-11" db="UniProtKB">
        <authorList>
            <consortium name="WormBaseParasite"/>
        </authorList>
    </citation>
    <scope>IDENTIFICATION</scope>
</reference>
<dbReference type="Proteomes" id="UP000887577">
    <property type="component" value="Unplaced"/>
</dbReference>
<keyword evidence="1" id="KW-0862">Zinc</keyword>
<protein>
    <submittedName>
        <fullName evidence="4">CCHC-type domain-containing protein</fullName>
    </submittedName>
</protein>
<evidence type="ECO:0000313" key="3">
    <source>
        <dbReference type="Proteomes" id="UP000887577"/>
    </source>
</evidence>
<name>A0A914Z0G6_9BILA</name>
<keyword evidence="1" id="KW-0863">Zinc-finger</keyword>
<dbReference type="Pfam" id="PF00098">
    <property type="entry name" value="zf-CCHC"/>
    <property type="match status" value="1"/>
</dbReference>
<evidence type="ECO:0000313" key="4">
    <source>
        <dbReference type="WBParaSite" id="PSU_v2.g3763.t1"/>
    </source>
</evidence>
<keyword evidence="3" id="KW-1185">Reference proteome</keyword>
<sequence>MDGMRHRAGLNNKDYCTLLHRNAITEYNEVLQALIDDDDDLLSGGVILDVPRYAALYHRILTGLRPLMELVELLIVPVVMSDDMMLQHVLVQQTGHSGDQYGNAVVCYRCNGTGHMKRDCPN</sequence>